<name>A0A494G8F4_SOLLC</name>
<dbReference type="AlphaFoldDB" id="A0A494G8F4"/>
<dbReference type="PaxDb" id="4081-Solyc00g006860.1.1"/>
<dbReference type="EnsemblPlants" id="Solyc00g006860.2.1">
    <property type="protein sequence ID" value="Solyc00g006860.2.1.1.CDS"/>
    <property type="gene ID" value="Solyc00g006860.2"/>
</dbReference>
<protein>
    <submittedName>
        <fullName evidence="1">Uncharacterized protein</fullName>
    </submittedName>
</protein>
<sequence length="95" mass="10966">MLQIQESSSYEEKINALLIEYNYDPELIQIRNEGYGMINHPINVVQNLAIEAEVQGNSLFKFENTIQENNLPAHQQQGFIVDVNEDSHAYSDLRQ</sequence>
<dbReference type="InParanoid" id="A0A494G8F4"/>
<keyword evidence="2" id="KW-1185">Reference proteome</keyword>
<dbReference type="Gramene" id="Solyc00g006860.2.1">
    <property type="protein sequence ID" value="Solyc00g006860.2.1.1.CDS"/>
    <property type="gene ID" value="Solyc00g006860.2"/>
</dbReference>
<proteinExistence type="predicted"/>
<organism evidence="1">
    <name type="scientific">Solanum lycopersicum</name>
    <name type="common">Tomato</name>
    <name type="synonym">Lycopersicon esculentum</name>
    <dbReference type="NCBI Taxonomy" id="4081"/>
    <lineage>
        <taxon>Eukaryota</taxon>
        <taxon>Viridiplantae</taxon>
        <taxon>Streptophyta</taxon>
        <taxon>Embryophyta</taxon>
        <taxon>Tracheophyta</taxon>
        <taxon>Spermatophyta</taxon>
        <taxon>Magnoliopsida</taxon>
        <taxon>eudicotyledons</taxon>
        <taxon>Gunneridae</taxon>
        <taxon>Pentapetalae</taxon>
        <taxon>asterids</taxon>
        <taxon>lamiids</taxon>
        <taxon>Solanales</taxon>
        <taxon>Solanaceae</taxon>
        <taxon>Solanoideae</taxon>
        <taxon>Solaneae</taxon>
        <taxon>Solanum</taxon>
        <taxon>Solanum subgen. Lycopersicon</taxon>
    </lineage>
</organism>
<evidence type="ECO:0000313" key="2">
    <source>
        <dbReference type="Proteomes" id="UP000004994"/>
    </source>
</evidence>
<evidence type="ECO:0000313" key="1">
    <source>
        <dbReference type="EnsemblPlants" id="Solyc00g006860.2.1.1.CDS"/>
    </source>
</evidence>
<accession>A0A494G8F4</accession>
<dbReference type="Proteomes" id="UP000004994">
    <property type="component" value="Unassembled WGS sequence"/>
</dbReference>
<reference evidence="1" key="1">
    <citation type="journal article" date="2012" name="Nature">
        <title>The tomato genome sequence provides insights into fleshy fruit evolution.</title>
        <authorList>
            <consortium name="Tomato Genome Consortium"/>
        </authorList>
    </citation>
    <scope>NUCLEOTIDE SEQUENCE [LARGE SCALE GENOMIC DNA]</scope>
    <source>
        <strain evidence="1">cv. Heinz 1706</strain>
    </source>
</reference>
<reference evidence="1" key="2">
    <citation type="submission" date="2019-04" db="UniProtKB">
        <authorList>
            <consortium name="EnsemblPlants"/>
        </authorList>
    </citation>
    <scope>IDENTIFICATION</scope>
    <source>
        <strain evidence="1">cv. Heinz 1706</strain>
    </source>
</reference>